<comment type="caution">
    <text evidence="1">The sequence shown here is derived from an EMBL/GenBank/DDBJ whole genome shotgun (WGS) entry which is preliminary data.</text>
</comment>
<reference evidence="2" key="1">
    <citation type="journal article" date="2019" name="Int. J. Syst. Evol. Microbiol.">
        <title>The Global Catalogue of Microorganisms (GCM) 10K type strain sequencing project: providing services to taxonomists for standard genome sequencing and annotation.</title>
        <authorList>
            <consortium name="The Broad Institute Genomics Platform"/>
            <consortium name="The Broad Institute Genome Sequencing Center for Infectious Disease"/>
            <person name="Wu L."/>
            <person name="Ma J."/>
        </authorList>
    </citation>
    <scope>NUCLEOTIDE SEQUENCE [LARGE SCALE GENOMIC DNA]</scope>
    <source>
        <strain evidence="2">CCUG 58938</strain>
    </source>
</reference>
<dbReference type="InterPro" id="IPR050708">
    <property type="entry name" value="T6SS_VgrG/RHS"/>
</dbReference>
<dbReference type="EMBL" id="JBHTKA010000001">
    <property type="protein sequence ID" value="MFD0998704.1"/>
    <property type="molecule type" value="Genomic_DNA"/>
</dbReference>
<protein>
    <recommendedName>
        <fullName evidence="3">YD repeat-containing protein</fullName>
    </recommendedName>
</protein>
<evidence type="ECO:0000313" key="2">
    <source>
        <dbReference type="Proteomes" id="UP001597112"/>
    </source>
</evidence>
<name>A0ABW3JXR0_9BACT</name>
<keyword evidence="2" id="KW-1185">Reference proteome</keyword>
<proteinExistence type="predicted"/>
<dbReference type="PANTHER" id="PTHR32305">
    <property type="match status" value="1"/>
</dbReference>
<dbReference type="Proteomes" id="UP001597112">
    <property type="component" value="Unassembled WGS sequence"/>
</dbReference>
<organism evidence="1 2">
    <name type="scientific">Ohtaekwangia kribbensis</name>
    <dbReference type="NCBI Taxonomy" id="688913"/>
    <lineage>
        <taxon>Bacteria</taxon>
        <taxon>Pseudomonadati</taxon>
        <taxon>Bacteroidota</taxon>
        <taxon>Cytophagia</taxon>
        <taxon>Cytophagales</taxon>
        <taxon>Fulvivirgaceae</taxon>
        <taxon>Ohtaekwangia</taxon>
    </lineage>
</organism>
<sequence>MPHLVESVGNKYWRCNKSNRYHSKTTLLLLVFLLTMLANTELLAQGQLPKIIPPSPNAAALAKYGNIPISTYTGLPNISIPIYEIAARDIKVPISISYHASGIKVSEEASNVGLGWVLNAGGAISRNIVNKDDFLVDPSAYLSPSNNSPIIPQGPGFSFPYTATAGTTLTYYNNGGDPGGPTQQTLNLLDYTYGADYDFEPDQFNYNFGNYSGKFVLTRDRQVVLEKKEKVTIKSLTQDGSSWEAKTPDGFTYKFSVFEYFVDYNNTQGYQQKSAWYVTEIISPQNEHVYFNYSNNGTQMISPVGSYMETIEPVTLSCTGSNCRPQFASPQTGTVPRKSYSKVSLQSITWTHGRIEFAMVNDRLDIEGDQRLESIKVFRAGATVPEQEFIFQQQYFLSGSIGGFPTSVSADYLQKRLKLSSVTKQSPASTQKEIHRFAYYEDKLLPVKNSYAKDHWGYYNGRGGSSFIPSFETIGGTNPQSLIGIMGKERDASASDMYAYSLKSVTYPTGGKSTFYYGAHDYQDNPNHHNVTLPESWQDFVSFSYDISQRGTIEESTFDITDEFVDAYGHVLPVTIDAAFRLNIPCKDLTANPEVYFELYNESGGRISRVDLGHSSCSVNTDQNCLYCDRSSSSQSPVFTFLNTYTLYPGKYTWKAFINGAETRFENIIATYAYWVDTDKRAPSSAGPPVYYRTGGGLRIEKIEDYDIETAKIASVRKYIYRYKTDLDENGIQEERSYGKLMVYPEYSYFDVSRQQNTEPGIPEPVACLECVHLLRQADSSLPLMNSKGTVVGYDKVIELFGEQGEFGRIEHEYNNEFDAVNRYKYPYNLAYFIRPSTVATTTNDLNGLLKRQVYFDATGKKVKEIVTNYESKFPSTIYGIEKRTIKVDPGLAIGPAQTIMLCVYPAIRSSFTFLESSTTIDFGPSEIQTSSVKTSYSYGNSNHLQQTQVIKEDKSSKHKTIVTYTYPADYLESESNSVITSMKGDKHLHDKIVQTTVIDEAPNGDHKVVERSFTEYQDFSGIILPQSQVLLVNSKILLENEVPKYIPAVSYDPVLYRKSYTSQYTSTGNISSIAKSFDQPVYYQWGYANTYPVAEIRNATTAEVYYNGFEDNGTDGSPSLPAGAGSRYRAGGTYTIPFTPPAGRTYLMSYKYYSDGKWNTRVLPFASNISEGSHLDEVRVYPINAQLTTYTYDPLYGVTSITDSNGKTAYYEYDAFGRLSLIRDNEKKILKTFQYNYRN</sequence>
<dbReference type="PANTHER" id="PTHR32305:SF15">
    <property type="entry name" value="PROTEIN RHSA-RELATED"/>
    <property type="match status" value="1"/>
</dbReference>
<dbReference type="RefSeq" id="WP_377575842.1">
    <property type="nucleotide sequence ID" value="NZ_JBHTKA010000001.1"/>
</dbReference>
<dbReference type="NCBIfam" id="TIGR01643">
    <property type="entry name" value="YD_repeat_2x"/>
    <property type="match status" value="1"/>
</dbReference>
<accession>A0ABW3JXR0</accession>
<gene>
    <name evidence="1" type="ORF">ACFQ21_05270</name>
</gene>
<dbReference type="InterPro" id="IPR006530">
    <property type="entry name" value="YD"/>
</dbReference>
<evidence type="ECO:0000313" key="1">
    <source>
        <dbReference type="EMBL" id="MFD0998704.1"/>
    </source>
</evidence>
<evidence type="ECO:0008006" key="3">
    <source>
        <dbReference type="Google" id="ProtNLM"/>
    </source>
</evidence>